<evidence type="ECO:0008006" key="3">
    <source>
        <dbReference type="Google" id="ProtNLM"/>
    </source>
</evidence>
<dbReference type="STRING" id="1122159.SAMN02745246_02735"/>
<reference evidence="1 2" key="1">
    <citation type="submission" date="2018-07" db="EMBL/GenBank/DDBJ databases">
        <title>Leeuwenhoekiella genomics.</title>
        <authorList>
            <person name="Tahon G."/>
            <person name="Willems A."/>
        </authorList>
    </citation>
    <scope>NUCLEOTIDE SEQUENCE [LARGE SCALE GENOMIC DNA]</scope>
    <source>
        <strain evidence="1 2">LMG 1345</strain>
    </source>
</reference>
<evidence type="ECO:0000313" key="2">
    <source>
        <dbReference type="Proteomes" id="UP000290608"/>
    </source>
</evidence>
<evidence type="ECO:0000313" key="1">
    <source>
        <dbReference type="EMBL" id="RXG28443.1"/>
    </source>
</evidence>
<organism evidence="1 2">
    <name type="scientific">Leeuwenhoekiella marinoflava</name>
    <dbReference type="NCBI Taxonomy" id="988"/>
    <lineage>
        <taxon>Bacteria</taxon>
        <taxon>Pseudomonadati</taxon>
        <taxon>Bacteroidota</taxon>
        <taxon>Flavobacteriia</taxon>
        <taxon>Flavobacteriales</taxon>
        <taxon>Flavobacteriaceae</taxon>
        <taxon>Leeuwenhoekiella</taxon>
    </lineage>
</organism>
<dbReference type="Proteomes" id="UP000290608">
    <property type="component" value="Unassembled WGS sequence"/>
</dbReference>
<name>A0A4Q0PKG6_9FLAO</name>
<gene>
    <name evidence="1" type="ORF">DSL99_2444</name>
</gene>
<dbReference type="RefSeq" id="WP_175551010.1">
    <property type="nucleotide sequence ID" value="NZ_QOVL01000011.1"/>
</dbReference>
<dbReference type="EMBL" id="QOVL01000011">
    <property type="protein sequence ID" value="RXG28443.1"/>
    <property type="molecule type" value="Genomic_DNA"/>
</dbReference>
<protein>
    <recommendedName>
        <fullName evidence="3">Virulence RhuM family protein</fullName>
    </recommendedName>
</protein>
<proteinExistence type="predicted"/>
<dbReference type="AlphaFoldDB" id="A0A4Q0PKG6"/>
<comment type="caution">
    <text evidence="1">The sequence shown here is derived from an EMBL/GenBank/DDBJ whole genome shotgun (WGS) entry which is preliminary data.</text>
</comment>
<sequence length="46" mass="5242">MDKTNFLPYTTPSGDVRLDVVLMEESIWLTQKAMAELFSVGDARHQ</sequence>
<accession>A0A4Q0PKG6</accession>